<name>A0A7T2GM29_9SPHN</name>
<dbReference type="Pfam" id="PF04299">
    <property type="entry name" value="FMN_bind_2"/>
    <property type="match status" value="1"/>
</dbReference>
<evidence type="ECO:0000313" key="1">
    <source>
        <dbReference type="EMBL" id="QPQ56371.1"/>
    </source>
</evidence>
<dbReference type="EMBL" id="CP065592">
    <property type="protein sequence ID" value="QPQ56371.1"/>
    <property type="molecule type" value="Genomic_DNA"/>
</dbReference>
<dbReference type="InterPro" id="IPR007396">
    <property type="entry name" value="TR_PAI2-type"/>
</dbReference>
<dbReference type="AlphaFoldDB" id="A0A7T2GM29"/>
<gene>
    <name evidence="1" type="ORF">IC614_11140</name>
</gene>
<organism evidence="1 2">
    <name type="scientific">Allosphingosinicella flava</name>
    <dbReference type="NCBI Taxonomy" id="2771430"/>
    <lineage>
        <taxon>Bacteria</taxon>
        <taxon>Pseudomonadati</taxon>
        <taxon>Pseudomonadota</taxon>
        <taxon>Alphaproteobacteria</taxon>
        <taxon>Sphingomonadales</taxon>
        <taxon>Sphingomonadaceae</taxon>
        <taxon>Allosphingosinicella</taxon>
    </lineage>
</organism>
<keyword evidence="2" id="KW-1185">Reference proteome</keyword>
<reference evidence="1 2" key="1">
    <citation type="submission" date="2020-11" db="EMBL/GenBank/DDBJ databases">
        <title>Genome seq and assembly of Sphingosinicella sp.</title>
        <authorList>
            <person name="Chhetri G."/>
        </authorList>
    </citation>
    <scope>NUCLEOTIDE SEQUENCE [LARGE SCALE GENOMIC DNA]</scope>
    <source>
        <strain evidence="1 2">UDD2</strain>
    </source>
</reference>
<sequence>MRFHLARANPVAKQMEGRVALASFAGADAYISPDWYGSDDQVPTWNYVTAQARGLVTRLSQDDLAAQLDDLSAEHEARLLPKRPWTRAKMSPGLFDGMLKAIAGFEMTVESLIATRKLGQNKGASDLDGAIAALRESGRADMADLMDGTR</sequence>
<dbReference type="PANTHER" id="PTHR35802">
    <property type="entry name" value="PROTEASE SYNTHASE AND SPORULATION PROTEIN PAI 2"/>
    <property type="match status" value="1"/>
</dbReference>
<evidence type="ECO:0000313" key="2">
    <source>
        <dbReference type="Proteomes" id="UP000594873"/>
    </source>
</evidence>
<dbReference type="Gene3D" id="2.30.110.10">
    <property type="entry name" value="Electron Transport, Fmn-binding Protein, Chain A"/>
    <property type="match status" value="1"/>
</dbReference>
<dbReference type="KEGG" id="sflv:IC614_11140"/>
<dbReference type="InterPro" id="IPR012349">
    <property type="entry name" value="Split_barrel_FMN-bd"/>
</dbReference>
<dbReference type="SUPFAM" id="SSF50475">
    <property type="entry name" value="FMN-binding split barrel"/>
    <property type="match status" value="1"/>
</dbReference>
<dbReference type="Proteomes" id="UP000594873">
    <property type="component" value="Chromosome"/>
</dbReference>
<protein>
    <submittedName>
        <fullName evidence="1">FMN-binding negative transcriptional regulator</fullName>
    </submittedName>
</protein>
<dbReference type="PANTHER" id="PTHR35802:SF1">
    <property type="entry name" value="PROTEASE SYNTHASE AND SPORULATION PROTEIN PAI 2"/>
    <property type="match status" value="1"/>
</dbReference>
<accession>A0A7T2GM29</accession>
<proteinExistence type="predicted"/>